<accession>A0A964WVA2</accession>
<comment type="caution">
    <text evidence="8">The sequence shown here is derived from an EMBL/GenBank/DDBJ whole genome shotgun (WGS) entry which is preliminary data.</text>
</comment>
<dbReference type="GO" id="GO:0042823">
    <property type="term" value="P:pyridoxal phosphate biosynthetic process"/>
    <property type="evidence" value="ECO:0007669"/>
    <property type="project" value="UniProtKB-UniRule"/>
</dbReference>
<feature type="binding site" evidence="7">
    <location>
        <position position="301"/>
    </location>
    <ligand>
        <name>substrate</name>
    </ligand>
</feature>
<evidence type="ECO:0000256" key="3">
    <source>
        <dbReference type="ARBA" id="ARBA00022857"/>
    </source>
</evidence>
<protein>
    <recommendedName>
        <fullName evidence="7">4-hydroxythreonine-4-phosphate dehydrogenase</fullName>
        <ecNumber evidence="7">1.1.1.262</ecNumber>
    </recommendedName>
    <alternativeName>
        <fullName evidence="7">4-(phosphohydroxy)-L-threonine dehydrogenase</fullName>
    </alternativeName>
</protein>
<comment type="catalytic activity">
    <reaction evidence="7">
        <text>4-(phosphooxy)-L-threonine + NAD(+) = 3-amino-2-oxopropyl phosphate + CO2 + NADH</text>
        <dbReference type="Rhea" id="RHEA:32275"/>
        <dbReference type="ChEBI" id="CHEBI:16526"/>
        <dbReference type="ChEBI" id="CHEBI:57279"/>
        <dbReference type="ChEBI" id="CHEBI:57540"/>
        <dbReference type="ChEBI" id="CHEBI:57945"/>
        <dbReference type="ChEBI" id="CHEBI:58452"/>
        <dbReference type="EC" id="1.1.1.262"/>
    </reaction>
</comment>
<dbReference type="GO" id="GO:0008270">
    <property type="term" value="F:zinc ion binding"/>
    <property type="evidence" value="ECO:0007669"/>
    <property type="project" value="UniProtKB-UniRule"/>
</dbReference>
<dbReference type="GO" id="GO:0051287">
    <property type="term" value="F:NAD binding"/>
    <property type="evidence" value="ECO:0007669"/>
    <property type="project" value="InterPro"/>
</dbReference>
<comment type="subcellular location">
    <subcellularLocation>
        <location evidence="7">Cytoplasm</location>
    </subcellularLocation>
</comment>
<evidence type="ECO:0000256" key="1">
    <source>
        <dbReference type="ARBA" id="ARBA00022490"/>
    </source>
</evidence>
<keyword evidence="7" id="KW-0460">Magnesium</keyword>
<dbReference type="PANTHER" id="PTHR30004:SF6">
    <property type="entry name" value="D-THREONATE 4-PHOSPHATE DEHYDROGENASE"/>
    <property type="match status" value="1"/>
</dbReference>
<dbReference type="GO" id="GO:0050897">
    <property type="term" value="F:cobalt ion binding"/>
    <property type="evidence" value="ECO:0007669"/>
    <property type="project" value="UniProtKB-UniRule"/>
</dbReference>
<dbReference type="GO" id="GO:0005737">
    <property type="term" value="C:cytoplasm"/>
    <property type="evidence" value="ECO:0007669"/>
    <property type="project" value="UniProtKB-SubCell"/>
</dbReference>
<feature type="binding site" evidence="7">
    <location>
        <position position="275"/>
    </location>
    <ligand>
        <name>a divalent metal cation</name>
        <dbReference type="ChEBI" id="CHEBI:60240"/>
        <note>ligand shared between dimeric partners</note>
    </ligand>
</feature>
<dbReference type="EMBL" id="SPKJ01000100">
    <property type="protein sequence ID" value="MYZ49849.1"/>
    <property type="molecule type" value="Genomic_DNA"/>
</dbReference>
<evidence type="ECO:0000256" key="6">
    <source>
        <dbReference type="ARBA" id="ARBA00023096"/>
    </source>
</evidence>
<dbReference type="RefSeq" id="WP_161142189.1">
    <property type="nucleotide sequence ID" value="NZ_SPKJ01000100.1"/>
</dbReference>
<evidence type="ECO:0000256" key="7">
    <source>
        <dbReference type="HAMAP-Rule" id="MF_00536"/>
    </source>
</evidence>
<name>A0A964WVA2_9HYPH</name>
<feature type="binding site" evidence="7">
    <location>
        <position position="220"/>
    </location>
    <ligand>
        <name>a divalent metal cation</name>
        <dbReference type="ChEBI" id="CHEBI:60240"/>
        <note>ligand shared between dimeric partners</note>
    </ligand>
</feature>
<keyword evidence="2 7" id="KW-0479">Metal-binding</keyword>
<organism evidence="8 9">
    <name type="scientific">Propylenella binzhouense</name>
    <dbReference type="NCBI Taxonomy" id="2555902"/>
    <lineage>
        <taxon>Bacteria</taxon>
        <taxon>Pseudomonadati</taxon>
        <taxon>Pseudomonadota</taxon>
        <taxon>Alphaproteobacteria</taxon>
        <taxon>Hyphomicrobiales</taxon>
        <taxon>Propylenellaceae</taxon>
        <taxon>Propylenella</taxon>
    </lineage>
</organism>
<dbReference type="Gene3D" id="3.40.718.10">
    <property type="entry name" value="Isopropylmalate Dehydrogenase"/>
    <property type="match status" value="1"/>
</dbReference>
<dbReference type="OrthoDB" id="9801783at2"/>
<feature type="binding site" evidence="7">
    <location>
        <position position="141"/>
    </location>
    <ligand>
        <name>substrate</name>
    </ligand>
</feature>
<evidence type="ECO:0000313" key="9">
    <source>
        <dbReference type="Proteomes" id="UP000773614"/>
    </source>
</evidence>
<evidence type="ECO:0000256" key="2">
    <source>
        <dbReference type="ARBA" id="ARBA00022723"/>
    </source>
</evidence>
<keyword evidence="4 7" id="KW-0560">Oxidoreductase</keyword>
<evidence type="ECO:0000313" key="8">
    <source>
        <dbReference type="EMBL" id="MYZ49849.1"/>
    </source>
</evidence>
<comment type="function">
    <text evidence="7">Catalyzes the NAD(P)-dependent oxidation of 4-(phosphooxy)-L-threonine (HTP) into 2-amino-3-oxo-4-(phosphooxy)butyric acid which spontaneously decarboxylates to form 3-amino-2-oxopropyl phosphate (AHAP).</text>
</comment>
<feature type="binding site" evidence="7">
    <location>
        <position position="292"/>
    </location>
    <ligand>
        <name>substrate</name>
    </ligand>
</feature>
<comment type="miscellaneous">
    <text evidence="7">The active site is located at the dimer interface.</text>
</comment>
<gene>
    <name evidence="7 8" type="primary">pdxA</name>
    <name evidence="8" type="ORF">E4O86_19260</name>
</gene>
<evidence type="ECO:0000256" key="4">
    <source>
        <dbReference type="ARBA" id="ARBA00023002"/>
    </source>
</evidence>
<sequence length="340" mass="35684">MSAAAAGPVALTLGEPAGIAPEITIKAWLRRAEERIPPFLFIGDGDLLRRRAAAIGIDLPVAETDADGAAEAFPRALPCLADAPRVRGEPGRITSADEPAVVNSITTAVDLVRAGAASAVATNPIQKRALADIGFRHPGHTEYLGELAETRFGAKARPVMMLAGPELRVVPVTVHVPLRTVPGLLTTDLIVETARIVARDLARRFGMARPRLAIAGLNPHAGEEGLLGSEDSEIVRPAVEVLRAEGIDARGPLPADTMFHAAARAGYDAALCMYHDQALIPIKTLAFDEAVNVTLGLPYIRTSPDHGTALDLAGTDAPRPASLVAALKLAAEMAARERVP</sequence>
<keyword evidence="5 7" id="KW-0520">NAD</keyword>
<dbReference type="GO" id="GO:0000287">
    <property type="term" value="F:magnesium ion binding"/>
    <property type="evidence" value="ECO:0007669"/>
    <property type="project" value="UniProtKB-UniRule"/>
</dbReference>
<evidence type="ECO:0000256" key="5">
    <source>
        <dbReference type="ARBA" id="ARBA00023027"/>
    </source>
</evidence>
<dbReference type="NCBIfam" id="TIGR00557">
    <property type="entry name" value="pdxA"/>
    <property type="match status" value="1"/>
</dbReference>
<feature type="binding site" evidence="7">
    <location>
        <position position="140"/>
    </location>
    <ligand>
        <name>substrate</name>
    </ligand>
</feature>
<dbReference type="SUPFAM" id="SSF53659">
    <property type="entry name" value="Isocitrate/Isopropylmalate dehydrogenase-like"/>
    <property type="match status" value="1"/>
</dbReference>
<dbReference type="InterPro" id="IPR037510">
    <property type="entry name" value="PdxA"/>
</dbReference>
<comment type="similarity">
    <text evidence="7">Belongs to the PdxA family.</text>
</comment>
<dbReference type="GO" id="GO:0008615">
    <property type="term" value="P:pyridoxine biosynthetic process"/>
    <property type="evidence" value="ECO:0007669"/>
    <property type="project" value="UniProtKB-UniRule"/>
</dbReference>
<dbReference type="AlphaFoldDB" id="A0A964WVA2"/>
<comment type="subunit">
    <text evidence="7">Homodimer.</text>
</comment>
<keyword evidence="7" id="KW-0862">Zinc</keyword>
<keyword evidence="1 7" id="KW-0963">Cytoplasm</keyword>
<comment type="pathway">
    <text evidence="7">Cofactor biosynthesis; pyridoxine 5'-phosphate biosynthesis; pyridoxine 5'-phosphate from D-erythrose 4-phosphate: step 4/5.</text>
</comment>
<reference evidence="8" key="1">
    <citation type="submission" date="2019-03" db="EMBL/GenBank/DDBJ databases">
        <title>Afifella sp. nov., isolated from activated sludge.</title>
        <authorList>
            <person name="Li Q."/>
            <person name="Liu Y."/>
        </authorList>
    </citation>
    <scope>NUCLEOTIDE SEQUENCE</scope>
    <source>
        <strain evidence="8">L72</strain>
    </source>
</reference>
<keyword evidence="7" id="KW-0170">Cobalt</keyword>
<comment type="cofactor">
    <cofactor evidence="7">
        <name>Zn(2+)</name>
        <dbReference type="ChEBI" id="CHEBI:29105"/>
    </cofactor>
    <cofactor evidence="7">
        <name>Mg(2+)</name>
        <dbReference type="ChEBI" id="CHEBI:18420"/>
    </cofactor>
    <cofactor evidence="7">
        <name>Co(2+)</name>
        <dbReference type="ChEBI" id="CHEBI:48828"/>
    </cofactor>
    <text evidence="7">Binds 1 divalent metal cation per subunit. Can use ions such as Zn(2+), Mg(2+) or Co(2+).</text>
</comment>
<dbReference type="GO" id="GO:0050570">
    <property type="term" value="F:4-hydroxythreonine-4-phosphate dehydrogenase activity"/>
    <property type="evidence" value="ECO:0007669"/>
    <property type="project" value="UniProtKB-UniRule"/>
</dbReference>
<dbReference type="HAMAP" id="MF_00536">
    <property type="entry name" value="PdxA"/>
    <property type="match status" value="1"/>
</dbReference>
<keyword evidence="6 7" id="KW-0664">Pyridoxine biosynthesis</keyword>
<dbReference type="InterPro" id="IPR005255">
    <property type="entry name" value="PdxA_fam"/>
</dbReference>
<keyword evidence="9" id="KW-1185">Reference proteome</keyword>
<keyword evidence="3 7" id="KW-0521">NADP</keyword>
<dbReference type="NCBIfam" id="NF003699">
    <property type="entry name" value="PRK05312.1"/>
    <property type="match status" value="1"/>
</dbReference>
<proteinExistence type="inferred from homology"/>
<dbReference type="Pfam" id="PF04166">
    <property type="entry name" value="PdxA"/>
    <property type="match status" value="1"/>
</dbReference>
<dbReference type="PANTHER" id="PTHR30004">
    <property type="entry name" value="4-HYDROXYTHREONINE-4-PHOSPHATE DEHYDROGENASE"/>
    <property type="match status" value="1"/>
</dbReference>
<feature type="binding site" evidence="7">
    <location>
        <position position="283"/>
    </location>
    <ligand>
        <name>substrate</name>
    </ligand>
</feature>
<feature type="binding site" evidence="7">
    <location>
        <position position="175"/>
    </location>
    <ligand>
        <name>a divalent metal cation</name>
        <dbReference type="ChEBI" id="CHEBI:60240"/>
        <note>ligand shared between dimeric partners</note>
    </ligand>
</feature>
<dbReference type="Proteomes" id="UP000773614">
    <property type="component" value="Unassembled WGS sequence"/>
</dbReference>
<dbReference type="EC" id="1.1.1.262" evidence="7"/>